<dbReference type="InterPro" id="IPR013087">
    <property type="entry name" value="Znf_C2H2_type"/>
</dbReference>
<sequence>MNETLPSAIKVEPSLHDGEKQTQEYTPSEIKHEPLDIESDEIPVAEQEGGHTFKCPDPDCGYSCELDGLLNMHIRLQHDDQNFGLIEPTPSAAPEVEDDSTELKIDLTGPVVLIERVNKRRNVIHTCSRCGTGFRKREVAEEHIAKVHMVLKRFTCSVCGRGFDRSGDLEVHTRVHTGERPYKCPAEECDYSASLTNTLQRHVRRRHKDLVIDNKSGGPEPPTEAKKQCEKDSKKSNNSTGASSSKPVKRGSITTRSKKRHECTNCQVVFTKFESLRAHRNAVHGKDKIFNCPYSNCDAKFPSSRILAKHILLHDEVKPYHCTVEGCQFTFISEDDQRRHLKRHEKKADASLLPFVCDICGKHFELKCGLVRHISALHPRSVGTIGKFEEVLVSDEHDSTE</sequence>
<keyword evidence="7" id="KW-0804">Transcription</keyword>
<dbReference type="Pfam" id="PF00096">
    <property type="entry name" value="zf-C2H2"/>
    <property type="match status" value="2"/>
</dbReference>
<feature type="domain" description="C2H2-type" evidence="11">
    <location>
        <begin position="290"/>
        <end position="319"/>
    </location>
</feature>
<evidence type="ECO:0000256" key="4">
    <source>
        <dbReference type="ARBA" id="ARBA00022771"/>
    </source>
</evidence>
<evidence type="ECO:0000259" key="11">
    <source>
        <dbReference type="PROSITE" id="PS50157"/>
    </source>
</evidence>
<dbReference type="Gene3D" id="3.30.160.60">
    <property type="entry name" value="Classic Zinc Finger"/>
    <property type="match status" value="6"/>
</dbReference>
<feature type="domain" description="C2H2-type" evidence="11">
    <location>
        <begin position="355"/>
        <end position="378"/>
    </location>
</feature>
<dbReference type="InterPro" id="IPR036236">
    <property type="entry name" value="Znf_C2H2_sf"/>
</dbReference>
<evidence type="ECO:0000256" key="6">
    <source>
        <dbReference type="ARBA" id="ARBA00023015"/>
    </source>
</evidence>
<dbReference type="RefSeq" id="XP_019536725.3">
    <property type="nucleotide sequence ID" value="XM_019681180.3"/>
</dbReference>
<dbReference type="PANTHER" id="PTHR47772:SF13">
    <property type="entry name" value="GASTRULA ZINC FINGER PROTEIN XLCGF49.1-LIKE-RELATED"/>
    <property type="match status" value="1"/>
</dbReference>
<dbReference type="SUPFAM" id="SSF57667">
    <property type="entry name" value="beta-beta-alpha zinc fingers"/>
    <property type="match status" value="3"/>
</dbReference>
<dbReference type="PROSITE" id="PS50157">
    <property type="entry name" value="ZINC_FINGER_C2H2_2"/>
    <property type="match status" value="6"/>
</dbReference>
<dbReference type="EnsemblMetazoa" id="AALFPA23_008131.R10946">
    <property type="protein sequence ID" value="AALFPA23_008131.P10946"/>
    <property type="gene ID" value="AALFPA23_008131"/>
</dbReference>
<feature type="domain" description="C2H2-type" evidence="11">
    <location>
        <begin position="154"/>
        <end position="181"/>
    </location>
</feature>
<feature type="compositionally biased region" description="Polar residues" evidence="10">
    <location>
        <begin position="236"/>
        <end position="246"/>
    </location>
</feature>
<protein>
    <recommendedName>
        <fullName evidence="11">C2H2-type domain-containing protein</fullName>
    </recommendedName>
</protein>
<accession>A0ABM1YDG7</accession>
<dbReference type="GeneID" id="109407975"/>
<proteinExistence type="predicted"/>
<dbReference type="Proteomes" id="UP000069940">
    <property type="component" value="Unassembled WGS sequence"/>
</dbReference>
<organism evidence="12 13">
    <name type="scientific">Aedes albopictus</name>
    <name type="common">Asian tiger mosquito</name>
    <name type="synonym">Stegomyia albopicta</name>
    <dbReference type="NCBI Taxonomy" id="7160"/>
    <lineage>
        <taxon>Eukaryota</taxon>
        <taxon>Metazoa</taxon>
        <taxon>Ecdysozoa</taxon>
        <taxon>Arthropoda</taxon>
        <taxon>Hexapoda</taxon>
        <taxon>Insecta</taxon>
        <taxon>Pterygota</taxon>
        <taxon>Neoptera</taxon>
        <taxon>Endopterygota</taxon>
        <taxon>Diptera</taxon>
        <taxon>Nematocera</taxon>
        <taxon>Culicoidea</taxon>
        <taxon>Culicidae</taxon>
        <taxon>Culicinae</taxon>
        <taxon>Aedini</taxon>
        <taxon>Aedes</taxon>
        <taxon>Stegomyia</taxon>
    </lineage>
</organism>
<reference evidence="13" key="1">
    <citation type="journal article" date="2015" name="Proc. Natl. Acad. Sci. U.S.A.">
        <title>Genome sequence of the Asian Tiger mosquito, Aedes albopictus, reveals insights into its biology, genetics, and evolution.</title>
        <authorList>
            <person name="Chen X.G."/>
            <person name="Jiang X."/>
            <person name="Gu J."/>
            <person name="Xu M."/>
            <person name="Wu Y."/>
            <person name="Deng Y."/>
            <person name="Zhang C."/>
            <person name="Bonizzoni M."/>
            <person name="Dermauw W."/>
            <person name="Vontas J."/>
            <person name="Armbruster P."/>
            <person name="Huang X."/>
            <person name="Yang Y."/>
            <person name="Zhang H."/>
            <person name="He W."/>
            <person name="Peng H."/>
            <person name="Liu Y."/>
            <person name="Wu K."/>
            <person name="Chen J."/>
            <person name="Lirakis M."/>
            <person name="Topalis P."/>
            <person name="Van Leeuwen T."/>
            <person name="Hall A.B."/>
            <person name="Jiang X."/>
            <person name="Thorpe C."/>
            <person name="Mueller R.L."/>
            <person name="Sun C."/>
            <person name="Waterhouse R.M."/>
            <person name="Yan G."/>
            <person name="Tu Z.J."/>
            <person name="Fang X."/>
            <person name="James A.A."/>
        </authorList>
    </citation>
    <scope>NUCLEOTIDE SEQUENCE [LARGE SCALE GENOMIC DNA]</scope>
    <source>
        <strain evidence="13">Foshan</strain>
    </source>
</reference>
<evidence type="ECO:0000256" key="9">
    <source>
        <dbReference type="PROSITE-ProRule" id="PRU00042"/>
    </source>
</evidence>
<dbReference type="PANTHER" id="PTHR47772">
    <property type="entry name" value="ZINC FINGER PROTEIN 200"/>
    <property type="match status" value="1"/>
</dbReference>
<evidence type="ECO:0000256" key="5">
    <source>
        <dbReference type="ARBA" id="ARBA00022833"/>
    </source>
</evidence>
<dbReference type="InterPro" id="IPR050636">
    <property type="entry name" value="C2H2-ZF_domain-containing"/>
</dbReference>
<dbReference type="SMART" id="SM00355">
    <property type="entry name" value="ZnF_C2H2"/>
    <property type="match status" value="8"/>
</dbReference>
<evidence type="ECO:0000256" key="8">
    <source>
        <dbReference type="ARBA" id="ARBA00023242"/>
    </source>
</evidence>
<name>A0ABM1YDG7_AEDAL</name>
<reference evidence="12" key="2">
    <citation type="submission" date="2025-05" db="UniProtKB">
        <authorList>
            <consortium name="EnsemblMetazoa"/>
        </authorList>
    </citation>
    <scope>IDENTIFICATION</scope>
    <source>
        <strain evidence="12">Foshan</strain>
    </source>
</reference>
<feature type="region of interest" description="Disordered" evidence="10">
    <location>
        <begin position="210"/>
        <end position="257"/>
    </location>
</feature>
<keyword evidence="2" id="KW-0479">Metal-binding</keyword>
<keyword evidence="3" id="KW-0677">Repeat</keyword>
<evidence type="ECO:0000256" key="7">
    <source>
        <dbReference type="ARBA" id="ARBA00023163"/>
    </source>
</evidence>
<keyword evidence="6" id="KW-0805">Transcription regulation</keyword>
<feature type="domain" description="C2H2-type" evidence="11">
    <location>
        <begin position="261"/>
        <end position="289"/>
    </location>
</feature>
<evidence type="ECO:0000256" key="10">
    <source>
        <dbReference type="SAM" id="MobiDB-lite"/>
    </source>
</evidence>
<dbReference type="PROSITE" id="PS00028">
    <property type="entry name" value="ZINC_FINGER_C2H2_1"/>
    <property type="match status" value="5"/>
</dbReference>
<evidence type="ECO:0000256" key="1">
    <source>
        <dbReference type="ARBA" id="ARBA00004123"/>
    </source>
</evidence>
<keyword evidence="4 9" id="KW-0863">Zinc-finger</keyword>
<feature type="compositionally biased region" description="Basic and acidic residues" evidence="10">
    <location>
        <begin position="223"/>
        <end position="235"/>
    </location>
</feature>
<evidence type="ECO:0000313" key="12">
    <source>
        <dbReference type="EnsemblMetazoa" id="AALFPA23_008131.P10946"/>
    </source>
</evidence>
<comment type="subcellular location">
    <subcellularLocation>
        <location evidence="1">Nucleus</location>
    </subcellularLocation>
</comment>
<feature type="region of interest" description="Disordered" evidence="10">
    <location>
        <begin position="1"/>
        <end position="27"/>
    </location>
</feature>
<keyword evidence="13" id="KW-1185">Reference proteome</keyword>
<feature type="compositionally biased region" description="Basic and acidic residues" evidence="10">
    <location>
        <begin position="13"/>
        <end position="22"/>
    </location>
</feature>
<keyword evidence="8" id="KW-0539">Nucleus</keyword>
<keyword evidence="5" id="KW-0862">Zinc</keyword>
<evidence type="ECO:0000256" key="3">
    <source>
        <dbReference type="ARBA" id="ARBA00022737"/>
    </source>
</evidence>
<feature type="domain" description="C2H2-type" evidence="11">
    <location>
        <begin position="182"/>
        <end position="207"/>
    </location>
</feature>
<evidence type="ECO:0000313" key="13">
    <source>
        <dbReference type="Proteomes" id="UP000069940"/>
    </source>
</evidence>
<feature type="domain" description="C2H2-type" evidence="11">
    <location>
        <begin position="125"/>
        <end position="153"/>
    </location>
</feature>
<evidence type="ECO:0000256" key="2">
    <source>
        <dbReference type="ARBA" id="ARBA00022723"/>
    </source>
</evidence>